<dbReference type="InterPro" id="IPR029056">
    <property type="entry name" value="Ribokinase-like"/>
</dbReference>
<proteinExistence type="inferred from homology"/>
<dbReference type="GO" id="GO:0016301">
    <property type="term" value="F:kinase activity"/>
    <property type="evidence" value="ECO:0007669"/>
    <property type="project" value="UniProtKB-KW"/>
</dbReference>
<evidence type="ECO:0000313" key="7">
    <source>
        <dbReference type="EMBL" id="MEE2035275.1"/>
    </source>
</evidence>
<dbReference type="SUPFAM" id="SSF53613">
    <property type="entry name" value="Ribokinase-like"/>
    <property type="match status" value="1"/>
</dbReference>
<feature type="domain" description="Carbohydrate kinase PfkB" evidence="6">
    <location>
        <begin position="8"/>
        <end position="297"/>
    </location>
</feature>
<evidence type="ECO:0000256" key="5">
    <source>
        <dbReference type="ARBA" id="ARBA00022840"/>
    </source>
</evidence>
<dbReference type="EMBL" id="JAUZMZ010000269">
    <property type="protein sequence ID" value="MEE2035275.1"/>
    <property type="molecule type" value="Genomic_DNA"/>
</dbReference>
<keyword evidence="5" id="KW-0067">ATP-binding</keyword>
<dbReference type="InterPro" id="IPR002173">
    <property type="entry name" value="Carboh/pur_kinase_PfkB_CS"/>
</dbReference>
<reference evidence="7 8" key="1">
    <citation type="submission" date="2023-08" db="EMBL/GenBank/DDBJ databases">
        <authorList>
            <person name="Girao M."/>
            <person name="Carvalho M.F."/>
        </authorList>
    </citation>
    <scope>NUCLEOTIDE SEQUENCE [LARGE SCALE GENOMIC DNA]</scope>
    <source>
        <strain evidence="7 8">CC-R104</strain>
    </source>
</reference>
<evidence type="ECO:0000313" key="8">
    <source>
        <dbReference type="Proteomes" id="UP001331936"/>
    </source>
</evidence>
<keyword evidence="2 7" id="KW-0808">Transferase</keyword>
<dbReference type="CDD" id="cd01167">
    <property type="entry name" value="bac_FRK"/>
    <property type="match status" value="1"/>
</dbReference>
<sequence length="308" mass="32272">MNGHALVVGEALVDIVHRGGDDPVEHVGGSPLNVAVGLGRLGRTVHFMTRLAADERGRRIIEHLDSSGVHLTPGSAAASRTATAKAVLDPEGRATYEFDIDWHPVVPPPTVDALLIHTGSIATVLEPGCDTVAELVAQQSATSTVSFDPNIRPALIADEQRGRARIEHLVGLSDIVKASDEDLAWFAPGQDPVVTAREWLSRGPAIVAVTRGSGGALAMSAAGTVDIPAVQVDVVDTVGAGDAFTAGLLDALWTQKLLGADRRDTLRGIRTDALRAALETAAWTSALTVGRAGADLPTREQRDRAVRS</sequence>
<comment type="similarity">
    <text evidence="1">Belongs to the carbohydrate kinase PfkB family.</text>
</comment>
<keyword evidence="3" id="KW-0547">Nucleotide-binding</keyword>
<dbReference type="PANTHER" id="PTHR43085:SF1">
    <property type="entry name" value="PSEUDOURIDINE KINASE-RELATED"/>
    <property type="match status" value="1"/>
</dbReference>
<dbReference type="InterPro" id="IPR011611">
    <property type="entry name" value="PfkB_dom"/>
</dbReference>
<organism evidence="7 8">
    <name type="scientific">Rhodococcus chondri</name>
    <dbReference type="NCBI Taxonomy" id="3065941"/>
    <lineage>
        <taxon>Bacteria</taxon>
        <taxon>Bacillati</taxon>
        <taxon>Actinomycetota</taxon>
        <taxon>Actinomycetes</taxon>
        <taxon>Mycobacteriales</taxon>
        <taxon>Nocardiaceae</taxon>
        <taxon>Rhodococcus</taxon>
    </lineage>
</organism>
<name>A0ABU7JZF5_9NOCA</name>
<evidence type="ECO:0000256" key="4">
    <source>
        <dbReference type="ARBA" id="ARBA00022777"/>
    </source>
</evidence>
<protein>
    <submittedName>
        <fullName evidence="7">Carbohydrate kinase</fullName>
        <ecNumber evidence="7">2.7.1.-</ecNumber>
    </submittedName>
</protein>
<keyword evidence="8" id="KW-1185">Reference proteome</keyword>
<dbReference type="Proteomes" id="UP001331936">
    <property type="component" value="Unassembled WGS sequence"/>
</dbReference>
<accession>A0ABU7JZF5</accession>
<dbReference type="Gene3D" id="3.40.1190.20">
    <property type="match status" value="1"/>
</dbReference>
<dbReference type="RefSeq" id="WP_330154607.1">
    <property type="nucleotide sequence ID" value="NZ_JAUZMZ010000269.1"/>
</dbReference>
<dbReference type="Pfam" id="PF00294">
    <property type="entry name" value="PfkB"/>
    <property type="match status" value="1"/>
</dbReference>
<evidence type="ECO:0000256" key="1">
    <source>
        <dbReference type="ARBA" id="ARBA00010688"/>
    </source>
</evidence>
<comment type="caution">
    <text evidence="7">The sequence shown here is derived from an EMBL/GenBank/DDBJ whole genome shotgun (WGS) entry which is preliminary data.</text>
</comment>
<evidence type="ECO:0000256" key="3">
    <source>
        <dbReference type="ARBA" id="ARBA00022741"/>
    </source>
</evidence>
<dbReference type="PROSITE" id="PS00584">
    <property type="entry name" value="PFKB_KINASES_2"/>
    <property type="match status" value="1"/>
</dbReference>
<gene>
    <name evidence="7" type="ORF">Q8814_24745</name>
</gene>
<evidence type="ECO:0000256" key="2">
    <source>
        <dbReference type="ARBA" id="ARBA00022679"/>
    </source>
</evidence>
<evidence type="ECO:0000259" key="6">
    <source>
        <dbReference type="Pfam" id="PF00294"/>
    </source>
</evidence>
<keyword evidence="4 7" id="KW-0418">Kinase</keyword>
<dbReference type="InterPro" id="IPR050306">
    <property type="entry name" value="PfkB_Carbo_kinase"/>
</dbReference>
<dbReference type="PANTHER" id="PTHR43085">
    <property type="entry name" value="HEXOKINASE FAMILY MEMBER"/>
    <property type="match status" value="1"/>
</dbReference>
<dbReference type="EC" id="2.7.1.-" evidence="7"/>